<dbReference type="Proteomes" id="UP000435036">
    <property type="component" value="Unassembled WGS sequence"/>
</dbReference>
<feature type="signal peptide" evidence="1">
    <location>
        <begin position="1"/>
        <end position="21"/>
    </location>
</feature>
<keyword evidence="3" id="KW-1185">Reference proteome</keyword>
<gene>
    <name evidence="2" type="ORF">GQF63_02670</name>
</gene>
<dbReference type="PROSITE" id="PS51257">
    <property type="entry name" value="PROKAR_LIPOPROTEIN"/>
    <property type="match status" value="1"/>
</dbReference>
<organism evidence="2 3">
    <name type="scientific">Sphingobacterium humi</name>
    <dbReference type="NCBI Taxonomy" id="1796905"/>
    <lineage>
        <taxon>Bacteria</taxon>
        <taxon>Pseudomonadati</taxon>
        <taxon>Bacteroidota</taxon>
        <taxon>Sphingobacteriia</taxon>
        <taxon>Sphingobacteriales</taxon>
        <taxon>Sphingobacteriaceae</taxon>
        <taxon>Sphingobacterium</taxon>
    </lineage>
</organism>
<keyword evidence="1" id="KW-0732">Signal</keyword>
<protein>
    <recommendedName>
        <fullName evidence="4">SH3 domain-containing protein</fullName>
    </recommendedName>
</protein>
<dbReference type="EMBL" id="WSQA01000002">
    <property type="protein sequence ID" value="MVZ60919.1"/>
    <property type="molecule type" value="Genomic_DNA"/>
</dbReference>
<dbReference type="AlphaFoldDB" id="A0A6N8KW12"/>
<evidence type="ECO:0000313" key="3">
    <source>
        <dbReference type="Proteomes" id="UP000435036"/>
    </source>
</evidence>
<dbReference type="RefSeq" id="WP_170292223.1">
    <property type="nucleotide sequence ID" value="NZ_WSQA01000002.1"/>
</dbReference>
<feature type="chain" id="PRO_5026801636" description="SH3 domain-containing protein" evidence="1">
    <location>
        <begin position="22"/>
        <end position="146"/>
    </location>
</feature>
<sequence>MRKYFLFLWVILLISSCRVHTTENYYTVTITEDANIYFKNDLNSNSIDLVKSGEPIYMILDKSSKGFRKVNYKGKVGYVYRPSFKAYNKSDYRNSSGSVILQDSLKNEPIRTYTAPASGGTVHVKGYYRKNGTYVRPHTRSAPRRR</sequence>
<proteinExistence type="predicted"/>
<comment type="caution">
    <text evidence="2">The sequence shown here is derived from an EMBL/GenBank/DDBJ whole genome shotgun (WGS) entry which is preliminary data.</text>
</comment>
<evidence type="ECO:0000256" key="1">
    <source>
        <dbReference type="SAM" id="SignalP"/>
    </source>
</evidence>
<name>A0A6N8KW12_9SPHI</name>
<evidence type="ECO:0000313" key="2">
    <source>
        <dbReference type="EMBL" id="MVZ60919.1"/>
    </source>
</evidence>
<accession>A0A6N8KW12</accession>
<reference evidence="2 3" key="1">
    <citation type="submission" date="2019-12" db="EMBL/GenBank/DDBJ databases">
        <authorList>
            <person name="Dong K."/>
        </authorList>
    </citation>
    <scope>NUCLEOTIDE SEQUENCE [LARGE SCALE GENOMIC DNA]</scope>
    <source>
        <strain evidence="2 3">JCM 31225</strain>
    </source>
</reference>
<dbReference type="Gene3D" id="2.30.30.40">
    <property type="entry name" value="SH3 Domains"/>
    <property type="match status" value="1"/>
</dbReference>
<evidence type="ECO:0008006" key="4">
    <source>
        <dbReference type="Google" id="ProtNLM"/>
    </source>
</evidence>